<sequence length="93" mass="10689">MERPTSPRLSLLFDLLERLDRLARLESRLRDLRTRLDEARRYRGTARANEIFGRACSEHVGILYAATLAELRDERLRARLRLGSPACLALVAV</sequence>
<dbReference type="Proteomes" id="UP001216907">
    <property type="component" value="Unassembled WGS sequence"/>
</dbReference>
<keyword evidence="1" id="KW-0175">Coiled coil</keyword>
<evidence type="ECO:0000313" key="3">
    <source>
        <dbReference type="Proteomes" id="UP001216907"/>
    </source>
</evidence>
<protein>
    <submittedName>
        <fullName evidence="2">Uncharacterized protein</fullName>
    </submittedName>
</protein>
<evidence type="ECO:0000313" key="2">
    <source>
        <dbReference type="EMBL" id="MDG3006037.1"/>
    </source>
</evidence>
<organism evidence="2 3">
    <name type="scientific">Paludisphaera mucosa</name>
    <dbReference type="NCBI Taxonomy" id="3030827"/>
    <lineage>
        <taxon>Bacteria</taxon>
        <taxon>Pseudomonadati</taxon>
        <taxon>Planctomycetota</taxon>
        <taxon>Planctomycetia</taxon>
        <taxon>Isosphaerales</taxon>
        <taxon>Isosphaeraceae</taxon>
        <taxon>Paludisphaera</taxon>
    </lineage>
</organism>
<reference evidence="2 3" key="1">
    <citation type="submission" date="2023-03" db="EMBL/GenBank/DDBJ databases">
        <title>Paludisphaera mucosa sp. nov. a novel planctomycete from northern fen.</title>
        <authorList>
            <person name="Ivanova A."/>
        </authorList>
    </citation>
    <scope>NUCLEOTIDE SEQUENCE [LARGE SCALE GENOMIC DNA]</scope>
    <source>
        <strain evidence="2 3">Pla2</strain>
    </source>
</reference>
<comment type="caution">
    <text evidence="2">The sequence shown here is derived from an EMBL/GenBank/DDBJ whole genome shotgun (WGS) entry which is preliminary data.</text>
</comment>
<dbReference type="RefSeq" id="WP_277862343.1">
    <property type="nucleotide sequence ID" value="NZ_JARRAG010000002.1"/>
</dbReference>
<proteinExistence type="predicted"/>
<accession>A0ABT6FEP0</accession>
<evidence type="ECO:0000256" key="1">
    <source>
        <dbReference type="SAM" id="Coils"/>
    </source>
</evidence>
<name>A0ABT6FEP0_9BACT</name>
<gene>
    <name evidence="2" type="ORF">PZE19_19865</name>
</gene>
<keyword evidence="3" id="KW-1185">Reference proteome</keyword>
<dbReference type="EMBL" id="JARRAG010000002">
    <property type="protein sequence ID" value="MDG3006037.1"/>
    <property type="molecule type" value="Genomic_DNA"/>
</dbReference>
<feature type="coiled-coil region" evidence="1">
    <location>
        <begin position="15"/>
        <end position="42"/>
    </location>
</feature>